<feature type="transmembrane region" description="Helical" evidence="2">
    <location>
        <begin position="20"/>
        <end position="40"/>
    </location>
</feature>
<dbReference type="InterPro" id="IPR008965">
    <property type="entry name" value="CBM2/CBM3_carb-bd_dom_sf"/>
</dbReference>
<dbReference type="STRING" id="47871.GA0070608_3936"/>
<evidence type="ECO:0000256" key="2">
    <source>
        <dbReference type="SAM" id="Phobius"/>
    </source>
</evidence>
<evidence type="ECO:0000313" key="4">
    <source>
        <dbReference type="EMBL" id="SCL69191.1"/>
    </source>
</evidence>
<protein>
    <submittedName>
        <fullName evidence="4">Cellulose binding domain-containing protein</fullName>
    </submittedName>
</protein>
<sequence length="230" mass="23380">MPGTRRTSIRSYGTTAIASSPWIVVSVGVVVMVVLLAIALGTYRGRGPAFDAQPGPPPPTAALADPAPSATSSATRSPRAMPTPSGRATGRPTPQRPTPGRSSRPPSPTPSGSGDALLVEPPPPSAAPSVSGRYRVVASYATGFVGEVLVSNASSTGRGWTARLTFPGGRLDSAWVEGAAQGTARRIDDGFTYHSGPDLPGGASAALRFYVQGAQSRPASCTVDNGACRL</sequence>
<accession>A0A1C6VS92</accession>
<dbReference type="Proteomes" id="UP000199343">
    <property type="component" value="Unassembled WGS sequence"/>
</dbReference>
<dbReference type="SMART" id="SM00637">
    <property type="entry name" value="CBD_II"/>
    <property type="match status" value="1"/>
</dbReference>
<evidence type="ECO:0000313" key="5">
    <source>
        <dbReference type="Proteomes" id="UP000199343"/>
    </source>
</evidence>
<reference evidence="4 5" key="1">
    <citation type="submission" date="2016-06" db="EMBL/GenBank/DDBJ databases">
        <authorList>
            <person name="Kjaerup R.B."/>
            <person name="Dalgaard T.S."/>
            <person name="Juul-Madsen H.R."/>
        </authorList>
    </citation>
    <scope>NUCLEOTIDE SEQUENCE [LARGE SCALE GENOMIC DNA]</scope>
    <source>
        <strain evidence="4 5">DSM 43363</strain>
    </source>
</reference>
<dbReference type="AlphaFoldDB" id="A0A1C6VS92"/>
<dbReference type="RefSeq" id="WP_091630007.1">
    <property type="nucleotide sequence ID" value="NZ_FMIC01000002.1"/>
</dbReference>
<feature type="region of interest" description="Disordered" evidence="1">
    <location>
        <begin position="50"/>
        <end position="130"/>
    </location>
</feature>
<gene>
    <name evidence="4" type="ORF">GA0070608_3936</name>
</gene>
<feature type="domain" description="CBM2" evidence="3">
    <location>
        <begin position="130"/>
        <end position="228"/>
    </location>
</feature>
<dbReference type="SUPFAM" id="SSF49384">
    <property type="entry name" value="Carbohydrate-binding domain"/>
    <property type="match status" value="1"/>
</dbReference>
<dbReference type="Gene3D" id="2.60.40.290">
    <property type="match status" value="1"/>
</dbReference>
<name>A0A1C6VS92_9ACTN</name>
<keyword evidence="2" id="KW-1133">Transmembrane helix</keyword>
<dbReference type="GO" id="GO:0004553">
    <property type="term" value="F:hydrolase activity, hydrolyzing O-glycosyl compounds"/>
    <property type="evidence" value="ECO:0007669"/>
    <property type="project" value="InterPro"/>
</dbReference>
<proteinExistence type="predicted"/>
<dbReference type="InterPro" id="IPR001919">
    <property type="entry name" value="CBD2"/>
</dbReference>
<dbReference type="InterPro" id="IPR012291">
    <property type="entry name" value="CBM2_carb-bd_dom_sf"/>
</dbReference>
<dbReference type="GO" id="GO:0005975">
    <property type="term" value="P:carbohydrate metabolic process"/>
    <property type="evidence" value="ECO:0007669"/>
    <property type="project" value="InterPro"/>
</dbReference>
<organism evidence="4 5">
    <name type="scientific">Micromonospora peucetia</name>
    <dbReference type="NCBI Taxonomy" id="47871"/>
    <lineage>
        <taxon>Bacteria</taxon>
        <taxon>Bacillati</taxon>
        <taxon>Actinomycetota</taxon>
        <taxon>Actinomycetes</taxon>
        <taxon>Micromonosporales</taxon>
        <taxon>Micromonosporaceae</taxon>
        <taxon>Micromonospora</taxon>
    </lineage>
</organism>
<keyword evidence="2" id="KW-0812">Transmembrane</keyword>
<dbReference type="EMBL" id="FMIC01000002">
    <property type="protein sequence ID" value="SCL69191.1"/>
    <property type="molecule type" value="Genomic_DNA"/>
</dbReference>
<dbReference type="OrthoDB" id="3405323at2"/>
<dbReference type="GO" id="GO:0030247">
    <property type="term" value="F:polysaccharide binding"/>
    <property type="evidence" value="ECO:0007669"/>
    <property type="project" value="InterPro"/>
</dbReference>
<keyword evidence="2" id="KW-0472">Membrane</keyword>
<evidence type="ECO:0000256" key="1">
    <source>
        <dbReference type="SAM" id="MobiDB-lite"/>
    </source>
</evidence>
<evidence type="ECO:0000259" key="3">
    <source>
        <dbReference type="SMART" id="SM00637"/>
    </source>
</evidence>
<feature type="compositionally biased region" description="Low complexity" evidence="1">
    <location>
        <begin position="61"/>
        <end position="114"/>
    </location>
</feature>
<dbReference type="Pfam" id="PF00553">
    <property type="entry name" value="CBM_2"/>
    <property type="match status" value="1"/>
</dbReference>